<evidence type="ECO:0000313" key="9">
    <source>
        <dbReference type="EMBL" id="MED6195726.1"/>
    </source>
</evidence>
<protein>
    <recommendedName>
        <fullName evidence="8">Peptidase S54 rhomboid domain-containing protein</fullName>
    </recommendedName>
</protein>
<keyword evidence="4" id="KW-0378">Hydrolase</keyword>
<keyword evidence="3 7" id="KW-0812">Transmembrane</keyword>
<dbReference type="PANTHER" id="PTHR43731">
    <property type="entry name" value="RHOMBOID PROTEASE"/>
    <property type="match status" value="1"/>
</dbReference>
<comment type="subcellular location">
    <subcellularLocation>
        <location evidence="1">Membrane</location>
        <topology evidence="1">Multi-pass membrane protein</topology>
    </subcellularLocation>
</comment>
<evidence type="ECO:0000313" key="10">
    <source>
        <dbReference type="Proteomes" id="UP001341840"/>
    </source>
</evidence>
<dbReference type="SUPFAM" id="SSF144091">
    <property type="entry name" value="Rhomboid-like"/>
    <property type="match status" value="1"/>
</dbReference>
<reference evidence="9 10" key="1">
    <citation type="journal article" date="2023" name="Plants (Basel)">
        <title>Bridging the Gap: Combining Genomics and Transcriptomics Approaches to Understand Stylosanthes scabra, an Orphan Legume from the Brazilian Caatinga.</title>
        <authorList>
            <person name="Ferreira-Neto J.R.C."/>
            <person name="da Silva M.D."/>
            <person name="Binneck E."/>
            <person name="de Melo N.F."/>
            <person name="da Silva R.H."/>
            <person name="de Melo A.L.T.M."/>
            <person name="Pandolfi V."/>
            <person name="Bustamante F.O."/>
            <person name="Brasileiro-Vidal A.C."/>
            <person name="Benko-Iseppon A.M."/>
        </authorList>
    </citation>
    <scope>NUCLEOTIDE SEQUENCE [LARGE SCALE GENOMIC DNA]</scope>
    <source>
        <tissue evidence="9">Leaves</tissue>
    </source>
</reference>
<keyword evidence="6 7" id="KW-0472">Membrane</keyword>
<proteinExistence type="inferred from homology"/>
<gene>
    <name evidence="9" type="ORF">PIB30_040754</name>
</gene>
<evidence type="ECO:0000259" key="8">
    <source>
        <dbReference type="Pfam" id="PF01694"/>
    </source>
</evidence>
<evidence type="ECO:0000256" key="5">
    <source>
        <dbReference type="ARBA" id="ARBA00022989"/>
    </source>
</evidence>
<dbReference type="Pfam" id="PF01694">
    <property type="entry name" value="Rhomboid"/>
    <property type="match status" value="1"/>
</dbReference>
<feature type="transmembrane region" description="Helical" evidence="7">
    <location>
        <begin position="143"/>
        <end position="161"/>
    </location>
</feature>
<dbReference type="InterPro" id="IPR050925">
    <property type="entry name" value="Rhomboid_protease_S54"/>
</dbReference>
<organism evidence="9 10">
    <name type="scientific">Stylosanthes scabra</name>
    <dbReference type="NCBI Taxonomy" id="79078"/>
    <lineage>
        <taxon>Eukaryota</taxon>
        <taxon>Viridiplantae</taxon>
        <taxon>Streptophyta</taxon>
        <taxon>Embryophyta</taxon>
        <taxon>Tracheophyta</taxon>
        <taxon>Spermatophyta</taxon>
        <taxon>Magnoliopsida</taxon>
        <taxon>eudicotyledons</taxon>
        <taxon>Gunneridae</taxon>
        <taxon>Pentapetalae</taxon>
        <taxon>rosids</taxon>
        <taxon>fabids</taxon>
        <taxon>Fabales</taxon>
        <taxon>Fabaceae</taxon>
        <taxon>Papilionoideae</taxon>
        <taxon>50 kb inversion clade</taxon>
        <taxon>dalbergioids sensu lato</taxon>
        <taxon>Dalbergieae</taxon>
        <taxon>Pterocarpus clade</taxon>
        <taxon>Stylosanthes</taxon>
    </lineage>
</organism>
<feature type="transmembrane region" description="Helical" evidence="7">
    <location>
        <begin position="211"/>
        <end position="237"/>
    </location>
</feature>
<feature type="domain" description="Peptidase S54 rhomboid" evidence="8">
    <location>
        <begin position="135"/>
        <end position="271"/>
    </location>
</feature>
<dbReference type="EMBL" id="JASCZI010211670">
    <property type="protein sequence ID" value="MED6195726.1"/>
    <property type="molecule type" value="Genomic_DNA"/>
</dbReference>
<evidence type="ECO:0000256" key="7">
    <source>
        <dbReference type="SAM" id="Phobius"/>
    </source>
</evidence>
<sequence length="278" mass="31854">MQSFLNKLVKNHPHRRHHHHHLSATLRQPQQLVHVRNRITPPIHHSHFLTQIRGFLSNRNHHHLLHFRSKLPKPQFHRRSLSSRSQSPHLDHGWRSWFNRITANDMVHGLIIANVAVFYLWRIADKNFMNNNFAIGRIFGAEYLLKLYLAGAVVGSIFYLLHQAYKSQTSKDLESVNHSRNMASIVLDIQVINLNLAMTIKGASAAVNAILLLYVFLCPHATIFFDIVLPLPAYVVGAFYIGSDMYHMFKEDSKRPASANLGGAVVAAIAWARIRKHI</sequence>
<evidence type="ECO:0000256" key="6">
    <source>
        <dbReference type="ARBA" id="ARBA00023136"/>
    </source>
</evidence>
<accession>A0ABU6XD49</accession>
<dbReference type="Proteomes" id="UP001341840">
    <property type="component" value="Unassembled WGS sequence"/>
</dbReference>
<feature type="transmembrane region" description="Helical" evidence="7">
    <location>
        <begin position="106"/>
        <end position="123"/>
    </location>
</feature>
<name>A0ABU6XD49_9FABA</name>
<evidence type="ECO:0000256" key="4">
    <source>
        <dbReference type="ARBA" id="ARBA00022801"/>
    </source>
</evidence>
<keyword evidence="10" id="KW-1185">Reference proteome</keyword>
<evidence type="ECO:0000256" key="3">
    <source>
        <dbReference type="ARBA" id="ARBA00022692"/>
    </source>
</evidence>
<evidence type="ECO:0000256" key="2">
    <source>
        <dbReference type="ARBA" id="ARBA00009045"/>
    </source>
</evidence>
<dbReference type="InterPro" id="IPR022764">
    <property type="entry name" value="Peptidase_S54_rhomboid_dom"/>
</dbReference>
<comment type="similarity">
    <text evidence="2">Belongs to the peptidase S54 family.</text>
</comment>
<dbReference type="Gene3D" id="1.20.1540.10">
    <property type="entry name" value="Rhomboid-like"/>
    <property type="match status" value="1"/>
</dbReference>
<evidence type="ECO:0000256" key="1">
    <source>
        <dbReference type="ARBA" id="ARBA00004141"/>
    </source>
</evidence>
<comment type="caution">
    <text evidence="9">The sequence shown here is derived from an EMBL/GenBank/DDBJ whole genome shotgun (WGS) entry which is preliminary data.</text>
</comment>
<dbReference type="PANTHER" id="PTHR43731:SF14">
    <property type="entry name" value="PRESENILIN-ASSOCIATED RHOMBOID-LIKE PROTEIN, MITOCHONDRIAL"/>
    <property type="match status" value="1"/>
</dbReference>
<dbReference type="InterPro" id="IPR035952">
    <property type="entry name" value="Rhomboid-like_sf"/>
</dbReference>
<keyword evidence="5 7" id="KW-1133">Transmembrane helix</keyword>